<comment type="similarity">
    <text evidence="2">Belongs to the activator 1 small subunits family.</text>
</comment>
<evidence type="ECO:0000256" key="12">
    <source>
        <dbReference type="SAM" id="MobiDB-lite"/>
    </source>
</evidence>
<feature type="compositionally biased region" description="Basic and acidic residues" evidence="12">
    <location>
        <begin position="210"/>
        <end position="224"/>
    </location>
</feature>
<feature type="region of interest" description="Disordered" evidence="12">
    <location>
        <begin position="1"/>
        <end position="42"/>
    </location>
</feature>
<evidence type="ECO:0000256" key="7">
    <source>
        <dbReference type="ARBA" id="ARBA00023242"/>
    </source>
</evidence>
<dbReference type="GO" id="GO:0016887">
    <property type="term" value="F:ATP hydrolysis activity"/>
    <property type="evidence" value="ECO:0007669"/>
    <property type="project" value="InterPro"/>
</dbReference>
<dbReference type="GO" id="GO:0006261">
    <property type="term" value="P:DNA-templated DNA replication"/>
    <property type="evidence" value="ECO:0007669"/>
    <property type="project" value="TreeGrafter"/>
</dbReference>
<gene>
    <name evidence="14" type="ORF">J1605_015880</name>
</gene>
<dbReference type="Gene3D" id="3.40.50.300">
    <property type="entry name" value="P-loop containing nucleotide triphosphate hydrolases"/>
    <property type="match status" value="1"/>
</dbReference>
<evidence type="ECO:0000256" key="1">
    <source>
        <dbReference type="ARBA" id="ARBA00004123"/>
    </source>
</evidence>
<dbReference type="InterPro" id="IPR013748">
    <property type="entry name" value="Rep_factorC_C"/>
</dbReference>
<evidence type="ECO:0000256" key="10">
    <source>
        <dbReference type="ARBA" id="ARBA00070186"/>
    </source>
</evidence>
<dbReference type="Pfam" id="PF00004">
    <property type="entry name" value="AAA"/>
    <property type="match status" value="1"/>
</dbReference>
<dbReference type="GO" id="GO:0003689">
    <property type="term" value="F:DNA clamp loader activity"/>
    <property type="evidence" value="ECO:0007669"/>
    <property type="project" value="TreeGrafter"/>
</dbReference>
<dbReference type="FunFam" id="3.40.50.300:FF:000237">
    <property type="entry name" value="replication factor C subunit 4"/>
    <property type="match status" value="1"/>
</dbReference>
<keyword evidence="4" id="KW-0547">Nucleotide-binding</keyword>
<dbReference type="GO" id="GO:0005663">
    <property type="term" value="C:DNA replication factor C complex"/>
    <property type="evidence" value="ECO:0007669"/>
    <property type="project" value="TreeGrafter"/>
</dbReference>
<dbReference type="GO" id="GO:0003677">
    <property type="term" value="F:DNA binding"/>
    <property type="evidence" value="ECO:0007669"/>
    <property type="project" value="InterPro"/>
</dbReference>
<dbReference type="GO" id="GO:0005634">
    <property type="term" value="C:nucleus"/>
    <property type="evidence" value="ECO:0007669"/>
    <property type="project" value="UniProtKB-SubCell"/>
</dbReference>
<dbReference type="Gene3D" id="1.10.8.60">
    <property type="match status" value="1"/>
</dbReference>
<evidence type="ECO:0000313" key="15">
    <source>
        <dbReference type="Proteomes" id="UP001159641"/>
    </source>
</evidence>
<dbReference type="InterPro" id="IPR003593">
    <property type="entry name" value="AAA+_ATPase"/>
</dbReference>
<dbReference type="InterPro" id="IPR050238">
    <property type="entry name" value="DNA_Rep/Repair_Clamp_Loader"/>
</dbReference>
<dbReference type="SUPFAM" id="SSF52540">
    <property type="entry name" value="P-loop containing nucleoside triphosphate hydrolases"/>
    <property type="match status" value="1"/>
</dbReference>
<dbReference type="CDD" id="cd18140">
    <property type="entry name" value="HLD_clamp_RFC"/>
    <property type="match status" value="1"/>
</dbReference>
<evidence type="ECO:0000259" key="13">
    <source>
        <dbReference type="SMART" id="SM00382"/>
    </source>
</evidence>
<accession>A0AB34G8H3</accession>
<organism evidence="14 15">
    <name type="scientific">Eschrichtius robustus</name>
    <name type="common">California gray whale</name>
    <name type="synonym">Eschrichtius gibbosus</name>
    <dbReference type="NCBI Taxonomy" id="9764"/>
    <lineage>
        <taxon>Eukaryota</taxon>
        <taxon>Metazoa</taxon>
        <taxon>Chordata</taxon>
        <taxon>Craniata</taxon>
        <taxon>Vertebrata</taxon>
        <taxon>Euteleostomi</taxon>
        <taxon>Mammalia</taxon>
        <taxon>Eutheria</taxon>
        <taxon>Laurasiatheria</taxon>
        <taxon>Artiodactyla</taxon>
        <taxon>Whippomorpha</taxon>
        <taxon>Cetacea</taxon>
        <taxon>Mysticeti</taxon>
        <taxon>Eschrichtiidae</taxon>
        <taxon>Eschrichtius</taxon>
    </lineage>
</organism>
<evidence type="ECO:0000256" key="11">
    <source>
        <dbReference type="ARBA" id="ARBA00080378"/>
    </source>
</evidence>
<keyword evidence="7" id="KW-0539">Nucleus</keyword>
<dbReference type="NCBIfam" id="NF001679">
    <property type="entry name" value="PRK00440.1"/>
    <property type="match status" value="1"/>
</dbReference>
<feature type="compositionally biased region" description="Polar residues" evidence="12">
    <location>
        <begin position="200"/>
        <end position="209"/>
    </location>
</feature>
<evidence type="ECO:0000256" key="6">
    <source>
        <dbReference type="ARBA" id="ARBA00022990"/>
    </source>
</evidence>
<dbReference type="CDD" id="cd00009">
    <property type="entry name" value="AAA"/>
    <property type="match status" value="1"/>
</dbReference>
<comment type="function">
    <text evidence="8">Subunit of the replication factor C (RFC) complex which acts during elongation of primed DNA templates by DNA polymerases delta and epsilon, and is necessary for ATP-dependent loading of proliferating cell nuclear antigen (PCNA) onto primed DNA. The RFC4 subunit probably functions as a scaffold on which the other complex components can assemble.</text>
</comment>
<evidence type="ECO:0000256" key="8">
    <source>
        <dbReference type="ARBA" id="ARBA00059035"/>
    </source>
</evidence>
<evidence type="ECO:0000256" key="2">
    <source>
        <dbReference type="ARBA" id="ARBA00005378"/>
    </source>
</evidence>
<comment type="subcellular location">
    <subcellularLocation>
        <location evidence="1">Nucleus</location>
    </subcellularLocation>
</comment>
<keyword evidence="15" id="KW-1185">Reference proteome</keyword>
<sequence>MPPRGPRQAAFGAGVLPGAGQGGLCEHDGEQPGSRFLEASRDPAGRRRGKAWFNSCSWDVVGRAASPGAVASVPQAMPGARDPRAARWEEPGVVVGLGGNMGTERREDEFQLFFQSEGYVGTGWSFIYTSGLIPIQPQHPRKSACLIRLNTTELEHTAPLRRGARSGPEVTFDVRRLPALPFAAVRWRELGLLVDRGYQTSGTSRWRPSSQDERLKGPGSAREHTRAAGENRLYFLMMVSKELFRFCLAPGQGEVTMQAFLKGTSISSKPPLTKDRGVAATARSSGENKKAKPVPWVEKYRPKYVDEVAFQEEVVAVLKKSLEGADLPNLLFYGPPGTGKTSTILAAARELFGPELFRLRVLELNASDERGIQVVREKVKNFAQLTVTGSRSDGKPCPPFKIVILDEADSMTSAAQAALRRTMEKESKTTRFCLICNYVSRIIEPLTSRCSKFRFKPLSDKIQQQRLLDIADKEHIKISNEGLAHLVKVSEGDLRKAITFLQSATRLTGGKEVTGKVITDIAGVIPAETIDGVFAACQSGSFDKLEAVVKDLIDEGHAATQLVNQLHDGVVENDNLSDKQKSVITEKLAEVDKCLADGADEHLQLIGLCATVMQQLTQNC</sequence>
<feature type="region of interest" description="Disordered" evidence="12">
    <location>
        <begin position="271"/>
        <end position="290"/>
    </location>
</feature>
<dbReference type="AlphaFoldDB" id="A0AB34G8H3"/>
<evidence type="ECO:0000256" key="5">
    <source>
        <dbReference type="ARBA" id="ARBA00022840"/>
    </source>
</evidence>
<feature type="region of interest" description="Disordered" evidence="12">
    <location>
        <begin position="200"/>
        <end position="224"/>
    </location>
</feature>
<keyword evidence="3" id="KW-0235">DNA replication</keyword>
<reference evidence="14 15" key="1">
    <citation type="submission" date="2022-11" db="EMBL/GenBank/DDBJ databases">
        <title>Whole genome sequence of Eschrichtius robustus ER-17-0199.</title>
        <authorList>
            <person name="Bruniche-Olsen A."/>
            <person name="Black A.N."/>
            <person name="Fields C.J."/>
            <person name="Walden K."/>
            <person name="Dewoody J.A."/>
        </authorList>
    </citation>
    <scope>NUCLEOTIDE SEQUENCE [LARGE SCALE GENOMIC DNA]</scope>
    <source>
        <strain evidence="14">ER-17-0199</strain>
        <tissue evidence="14">Blubber</tissue>
    </source>
</reference>
<dbReference type="InterPro" id="IPR008921">
    <property type="entry name" value="DNA_pol3_clamp-load_cplx_C"/>
</dbReference>
<dbReference type="Pfam" id="PF21960">
    <property type="entry name" value="RCF1-5-like_lid"/>
    <property type="match status" value="1"/>
</dbReference>
<dbReference type="InterPro" id="IPR047854">
    <property type="entry name" value="RFC_lid"/>
</dbReference>
<dbReference type="SMART" id="SM00382">
    <property type="entry name" value="AAA"/>
    <property type="match status" value="1"/>
</dbReference>
<evidence type="ECO:0000256" key="9">
    <source>
        <dbReference type="ARBA" id="ARBA00064945"/>
    </source>
</evidence>
<dbReference type="InterPro" id="IPR003959">
    <property type="entry name" value="ATPase_AAA_core"/>
</dbReference>
<dbReference type="FunFam" id="1.20.272.10:FF:000010">
    <property type="entry name" value="Replication factor C subunit 4"/>
    <property type="match status" value="1"/>
</dbReference>
<dbReference type="GO" id="GO:0005524">
    <property type="term" value="F:ATP binding"/>
    <property type="evidence" value="ECO:0007669"/>
    <property type="project" value="UniProtKB-KW"/>
</dbReference>
<dbReference type="FunFam" id="1.10.8.60:FF:000032">
    <property type="entry name" value="Replication factor C subunit 4"/>
    <property type="match status" value="1"/>
</dbReference>
<feature type="domain" description="AAA+ ATPase" evidence="13">
    <location>
        <begin position="326"/>
        <end position="458"/>
    </location>
</feature>
<name>A0AB34G8H3_ESCRO</name>
<dbReference type="Proteomes" id="UP001159641">
    <property type="component" value="Unassembled WGS sequence"/>
</dbReference>
<dbReference type="PANTHER" id="PTHR11669:SF20">
    <property type="entry name" value="REPLICATION FACTOR C SUBUNIT 4"/>
    <property type="match status" value="1"/>
</dbReference>
<evidence type="ECO:0000256" key="3">
    <source>
        <dbReference type="ARBA" id="ARBA00022705"/>
    </source>
</evidence>
<proteinExistence type="inferred from homology"/>
<protein>
    <recommendedName>
        <fullName evidence="10">Replication factor C subunit 4</fullName>
    </recommendedName>
    <alternativeName>
        <fullName evidence="11">Activator 1 subunit 4</fullName>
    </alternativeName>
</protein>
<comment type="caution">
    <text evidence="14">The sequence shown here is derived from an EMBL/GenBank/DDBJ whole genome shotgun (WGS) entry which is preliminary data.</text>
</comment>
<evidence type="ECO:0000256" key="4">
    <source>
        <dbReference type="ARBA" id="ARBA00022741"/>
    </source>
</evidence>
<dbReference type="Gene3D" id="1.20.272.10">
    <property type="match status" value="1"/>
</dbReference>
<dbReference type="Pfam" id="PF08542">
    <property type="entry name" value="Rep_fac_C"/>
    <property type="match status" value="1"/>
</dbReference>
<dbReference type="EMBL" id="JAIQCJ010002527">
    <property type="protein sequence ID" value="KAJ8776036.1"/>
    <property type="molecule type" value="Genomic_DNA"/>
</dbReference>
<dbReference type="GO" id="GO:0006281">
    <property type="term" value="P:DNA repair"/>
    <property type="evidence" value="ECO:0007669"/>
    <property type="project" value="TreeGrafter"/>
</dbReference>
<evidence type="ECO:0000313" key="14">
    <source>
        <dbReference type="EMBL" id="KAJ8776036.1"/>
    </source>
</evidence>
<keyword evidence="6" id="KW-0007">Acetylation</keyword>
<dbReference type="InterPro" id="IPR027417">
    <property type="entry name" value="P-loop_NTPase"/>
</dbReference>
<dbReference type="SUPFAM" id="SSF48019">
    <property type="entry name" value="post-AAA+ oligomerization domain-like"/>
    <property type="match status" value="1"/>
</dbReference>
<comment type="subunit">
    <text evidence="9">Subunit of the RFC complex, an heteropentameric complex consisting of a large subunit RFC1 and four small subunits RFC2, RFC3, RFC4 and RFC5; the RFC complex interacts with PCNA. Forms an heterotetrameric complex with RFC2, RFC3 and RFC5; this complex has ATPase activity but is not stimulated by PCNA. The heterotetramer of subunits RFC2, RFC3, RFC4 and RFC5 interacts with RAD17. Interacts with ATAD5. Interacts with CTF18. Interacts with CNTD1; this interaction facilitates crossover formation.</text>
</comment>
<keyword evidence="5" id="KW-0067">ATP-binding</keyword>
<dbReference type="PANTHER" id="PTHR11669">
    <property type="entry name" value="REPLICATION FACTOR C / DNA POLYMERASE III GAMMA-TAU SUBUNIT"/>
    <property type="match status" value="1"/>
</dbReference>